<dbReference type="AlphaFoldDB" id="A0A501W4R7"/>
<dbReference type="Pfam" id="PF14023">
    <property type="entry name" value="Bestrophin-like"/>
    <property type="match status" value="1"/>
</dbReference>
<feature type="transmembrane region" description="Helical" evidence="1">
    <location>
        <begin position="46"/>
        <end position="66"/>
    </location>
</feature>
<evidence type="ECO:0008006" key="4">
    <source>
        <dbReference type="Google" id="ProtNLM"/>
    </source>
</evidence>
<evidence type="ECO:0000256" key="1">
    <source>
        <dbReference type="SAM" id="Phobius"/>
    </source>
</evidence>
<accession>A0A501W4R7</accession>
<keyword evidence="1" id="KW-0472">Membrane</keyword>
<dbReference type="EMBL" id="VFRQ01000008">
    <property type="protein sequence ID" value="TPE43104.1"/>
    <property type="molecule type" value="Genomic_DNA"/>
</dbReference>
<comment type="caution">
    <text evidence="2">The sequence shown here is derived from an EMBL/GenBank/DDBJ whole genome shotgun (WGS) entry which is preliminary data.</text>
</comment>
<feature type="transmembrane region" description="Helical" evidence="1">
    <location>
        <begin position="216"/>
        <end position="233"/>
    </location>
</feature>
<reference evidence="2 3" key="1">
    <citation type="submission" date="2019-06" db="EMBL/GenBank/DDBJ databases">
        <title>A novel bacterium of genus Pontibacter, isolated from marine sediment.</title>
        <authorList>
            <person name="Huang H."/>
            <person name="Mo K."/>
            <person name="Hu Y."/>
        </authorList>
    </citation>
    <scope>NUCLEOTIDE SEQUENCE [LARGE SCALE GENOMIC DNA]</scope>
    <source>
        <strain evidence="2 3">HB172049</strain>
    </source>
</reference>
<sequence>MYNLNSILIVALLFVLILLANEGGYWLGHYFQTRTDEDVKNHTNTIQAGTLGLLALILGFTFNMALQRYNSRSEAVIDEANAIGTALLRTQLLPQPYDSLTHAQLQKYITLRLAVSNTGTASVDELQRLNQETRKLQNEIWISAVKAARLDPRPVTTGYFISSLNGMIDTYGLRNAALQMHVPEIILYLLFIVFAMSGALMGYASGLGRKRTTLPTMTMSFLICLVVFIIIDLDRPKRGIIKVKQESMQQLQQE</sequence>
<keyword evidence="1" id="KW-1133">Transmembrane helix</keyword>
<protein>
    <recommendedName>
        <fullName evidence="4">DUF4239 domain-containing protein</fullName>
    </recommendedName>
</protein>
<proteinExistence type="predicted"/>
<keyword evidence="3" id="KW-1185">Reference proteome</keyword>
<name>A0A501W4R7_9BACT</name>
<dbReference type="Proteomes" id="UP000316727">
    <property type="component" value="Unassembled WGS sequence"/>
</dbReference>
<feature type="transmembrane region" description="Helical" evidence="1">
    <location>
        <begin position="185"/>
        <end position="204"/>
    </location>
</feature>
<dbReference type="InterPro" id="IPR025333">
    <property type="entry name" value="DUF4239"/>
</dbReference>
<organism evidence="2 3">
    <name type="scientific">Pontibacter mangrovi</name>
    <dbReference type="NCBI Taxonomy" id="2589816"/>
    <lineage>
        <taxon>Bacteria</taxon>
        <taxon>Pseudomonadati</taxon>
        <taxon>Bacteroidota</taxon>
        <taxon>Cytophagia</taxon>
        <taxon>Cytophagales</taxon>
        <taxon>Hymenobacteraceae</taxon>
        <taxon>Pontibacter</taxon>
    </lineage>
</organism>
<evidence type="ECO:0000313" key="3">
    <source>
        <dbReference type="Proteomes" id="UP000316727"/>
    </source>
</evidence>
<gene>
    <name evidence="2" type="ORF">FJM65_15030</name>
</gene>
<keyword evidence="1" id="KW-0812">Transmembrane</keyword>
<evidence type="ECO:0000313" key="2">
    <source>
        <dbReference type="EMBL" id="TPE43104.1"/>
    </source>
</evidence>
<dbReference type="OrthoDB" id="677192at2"/>